<proteinExistence type="predicted"/>
<accession>A0ABU9Y670</accession>
<comment type="caution">
    <text evidence="2">The sequence shown here is derived from an EMBL/GenBank/DDBJ whole genome shotgun (WGS) entry which is preliminary data.</text>
</comment>
<feature type="domain" description="Acyclic terpene utilisation N-terminal" evidence="1">
    <location>
        <begin position="21"/>
        <end position="411"/>
    </location>
</feature>
<name>A0ABU9Y670_9SPHN</name>
<dbReference type="Proteomes" id="UP001419910">
    <property type="component" value="Unassembled WGS sequence"/>
</dbReference>
<protein>
    <submittedName>
        <fullName evidence="2">Acyclic terpene utilization AtuA family protein</fullName>
    </submittedName>
</protein>
<sequence length="471" mass="50205">MTETPAFSAVKVFVPTGQLGSSGVRPEEIEAAIALGMDVMAMDAGSTDSGAAYLATGKSKNNRSMVKKDLLLLMEAQKRTGAPILIGTAGQAGGDINVDWTVDVVREVAREQGYAPKIAVLKSEQSKETIKAKNAAGRIRPLPPLGPLADETIDECEHIVALMGPEPFIAALEQGADIIVGGRSTDSAVLAAYPLWKGAPVGPSWHAGKTAECGALCSVKMAPANGCFLTIHADGFDVQPLVQANKCTPQSVSAHMLYENSNPFRLTEPGGVLDVTNCDYRDVDGRQVRVTGSVWEPKPYTMKLEGAAGGRYQTIMLIGIADPLVLENLDLFHDKMHSVLVSRVKNALGDSAGDFDISLRIYGWNAVSGRAVPEGTPPPPEVGVLCVITAHDQELANQIARAANAAFFHMPLFDGMETPSYGFPFTPSSSERGQAYEFKLNHVVEVGDPLELVRTEWIDLSATIAKDVVHA</sequence>
<evidence type="ECO:0000313" key="3">
    <source>
        <dbReference type="Proteomes" id="UP001419910"/>
    </source>
</evidence>
<dbReference type="RefSeq" id="WP_343892442.1">
    <property type="nucleotide sequence ID" value="NZ_BAAAEH010000059.1"/>
</dbReference>
<organism evidence="2 3">
    <name type="scientific">Sphingomonas oligophenolica</name>
    <dbReference type="NCBI Taxonomy" id="301154"/>
    <lineage>
        <taxon>Bacteria</taxon>
        <taxon>Pseudomonadati</taxon>
        <taxon>Pseudomonadota</taxon>
        <taxon>Alphaproteobacteria</taxon>
        <taxon>Sphingomonadales</taxon>
        <taxon>Sphingomonadaceae</taxon>
        <taxon>Sphingomonas</taxon>
    </lineage>
</organism>
<keyword evidence="3" id="KW-1185">Reference proteome</keyword>
<evidence type="ECO:0000259" key="1">
    <source>
        <dbReference type="Pfam" id="PF07287"/>
    </source>
</evidence>
<gene>
    <name evidence="2" type="ORF">ABC974_16830</name>
</gene>
<dbReference type="Pfam" id="PF07287">
    <property type="entry name" value="AtuA"/>
    <property type="match status" value="1"/>
</dbReference>
<reference evidence="2 3" key="1">
    <citation type="submission" date="2024-05" db="EMBL/GenBank/DDBJ databases">
        <authorList>
            <person name="Liu Q."/>
            <person name="Xin Y.-H."/>
        </authorList>
    </citation>
    <scope>NUCLEOTIDE SEQUENCE [LARGE SCALE GENOMIC DNA]</scope>
    <source>
        <strain evidence="2 3">CGMCC 1.10181</strain>
    </source>
</reference>
<dbReference type="InterPro" id="IPR010839">
    <property type="entry name" value="AtuA_N"/>
</dbReference>
<dbReference type="EMBL" id="JBDIME010000016">
    <property type="protein sequence ID" value="MEN2791302.1"/>
    <property type="molecule type" value="Genomic_DNA"/>
</dbReference>
<evidence type="ECO:0000313" key="2">
    <source>
        <dbReference type="EMBL" id="MEN2791302.1"/>
    </source>
</evidence>